<keyword evidence="3 5" id="KW-1133">Transmembrane helix</keyword>
<dbReference type="Proteomes" id="UP000054016">
    <property type="component" value="Unassembled WGS sequence"/>
</dbReference>
<dbReference type="InterPro" id="IPR007318">
    <property type="entry name" value="Phopholipid_MeTrfase"/>
</dbReference>
<evidence type="ECO:0000256" key="3">
    <source>
        <dbReference type="ARBA" id="ARBA00022989"/>
    </source>
</evidence>
<dbReference type="Pfam" id="PF04191">
    <property type="entry name" value="PEMT"/>
    <property type="match status" value="1"/>
</dbReference>
<evidence type="ECO:0000313" key="6">
    <source>
        <dbReference type="EMBL" id="KON31384.1"/>
    </source>
</evidence>
<gene>
    <name evidence="6" type="ORF">AC478_02875</name>
</gene>
<sequence>MRHGLGSEHPLCDRIQLFMLILFFIVWGVDTLGFFVLGYSTVVVQAFTYPFLFAGTIIFLCISFYLVSKSHKAVLEQVQDPPELVDSGVYAWVRHPMYLGILLFCLAFIFVSISLVSIGIWITFFIFYDRMAAY</sequence>
<feature type="non-terminal residue" evidence="6">
    <location>
        <position position="134"/>
    </location>
</feature>
<comment type="caution">
    <text evidence="6">The sequence shown here is derived from an EMBL/GenBank/DDBJ whole genome shotgun (WGS) entry which is preliminary data.</text>
</comment>
<accession>A0A0M0BSF6</accession>
<dbReference type="GO" id="GO:0012505">
    <property type="term" value="C:endomembrane system"/>
    <property type="evidence" value="ECO:0007669"/>
    <property type="project" value="UniProtKB-SubCell"/>
</dbReference>
<dbReference type="Gene3D" id="1.20.120.1630">
    <property type="match status" value="1"/>
</dbReference>
<proteinExistence type="predicted"/>
<evidence type="ECO:0000313" key="7">
    <source>
        <dbReference type="Proteomes" id="UP000054016"/>
    </source>
</evidence>
<evidence type="ECO:0000256" key="1">
    <source>
        <dbReference type="ARBA" id="ARBA00004127"/>
    </source>
</evidence>
<feature type="transmembrane region" description="Helical" evidence="5">
    <location>
        <begin position="20"/>
        <end position="40"/>
    </location>
</feature>
<organism evidence="6 7">
    <name type="scientific">miscellaneous Crenarchaeota group-1 archaeon SG8-32-3</name>
    <dbReference type="NCBI Taxonomy" id="1685125"/>
    <lineage>
        <taxon>Archaea</taxon>
        <taxon>Candidatus Bathyarchaeota</taxon>
        <taxon>MCG-1</taxon>
    </lineage>
</organism>
<comment type="subcellular location">
    <subcellularLocation>
        <location evidence="1">Endomembrane system</location>
        <topology evidence="1">Multi-pass membrane protein</topology>
    </subcellularLocation>
</comment>
<keyword evidence="4 5" id="KW-0472">Membrane</keyword>
<feature type="transmembrane region" description="Helical" evidence="5">
    <location>
        <begin position="101"/>
        <end position="128"/>
    </location>
</feature>
<dbReference type="AlphaFoldDB" id="A0A0M0BSF6"/>
<feature type="transmembrane region" description="Helical" evidence="5">
    <location>
        <begin position="46"/>
        <end position="67"/>
    </location>
</feature>
<evidence type="ECO:0000256" key="5">
    <source>
        <dbReference type="SAM" id="Phobius"/>
    </source>
</evidence>
<evidence type="ECO:0000256" key="2">
    <source>
        <dbReference type="ARBA" id="ARBA00022692"/>
    </source>
</evidence>
<keyword evidence="2 5" id="KW-0812">Transmembrane</keyword>
<protein>
    <recommendedName>
        <fullName evidence="8">Steroid 5-alpha reductase C-terminal domain-containing protein</fullName>
    </recommendedName>
</protein>
<dbReference type="EMBL" id="LFWV01000036">
    <property type="protein sequence ID" value="KON31384.1"/>
    <property type="molecule type" value="Genomic_DNA"/>
</dbReference>
<reference evidence="7" key="1">
    <citation type="submission" date="2015-06" db="EMBL/GenBank/DDBJ databases">
        <title>New insights into the roles of widespread benthic archaea in carbon and nitrogen cycling.</title>
        <authorList>
            <person name="Lazar C.S."/>
            <person name="Baker B.J."/>
            <person name="Seitz K.W."/>
            <person name="Hyde A.S."/>
            <person name="Dick G.J."/>
            <person name="Hinrichs K.-U."/>
            <person name="Teske A.P."/>
        </authorList>
    </citation>
    <scope>NUCLEOTIDE SEQUENCE [LARGE SCALE GENOMIC DNA]</scope>
</reference>
<name>A0A0M0BSF6_9ARCH</name>
<evidence type="ECO:0000256" key="4">
    <source>
        <dbReference type="ARBA" id="ARBA00023136"/>
    </source>
</evidence>
<evidence type="ECO:0008006" key="8">
    <source>
        <dbReference type="Google" id="ProtNLM"/>
    </source>
</evidence>